<gene>
    <name evidence="1" type="ORF">LIQ10_20415</name>
</gene>
<dbReference type="Proteomes" id="UP001297422">
    <property type="component" value="Unassembled WGS sequence"/>
</dbReference>
<dbReference type="AlphaFoldDB" id="A0AAJ1B2Y8"/>
<name>A0AAJ1B2Y8_MEDGN</name>
<feature type="non-terminal residue" evidence="1">
    <location>
        <position position="85"/>
    </location>
</feature>
<reference evidence="1" key="1">
    <citation type="submission" date="2021-10" db="EMBL/GenBank/DDBJ databases">
        <title>Collection of gut derived symbiotic bacterial strains cultured from healthy donors.</title>
        <authorList>
            <person name="Lin H."/>
            <person name="Littmann E."/>
            <person name="Claire K."/>
            <person name="Pamer E."/>
        </authorList>
    </citation>
    <scope>NUCLEOTIDE SEQUENCE</scope>
    <source>
        <strain evidence="1">MSK.23.4</strain>
    </source>
</reference>
<dbReference type="EMBL" id="JAJBNC010000324">
    <property type="protein sequence ID" value="MCB5496051.1"/>
    <property type="molecule type" value="Genomic_DNA"/>
</dbReference>
<sequence>ISLTPDLSYWLDLWYNQSIADLHDVFEQYEFHWYVNEVNLKNGVFENEMRMLVNNAAGQDNPDKKVYMGEVGMRDYLNNVDQVTN</sequence>
<protein>
    <submittedName>
        <fullName evidence="1">Uncharacterized protein</fullName>
    </submittedName>
</protein>
<organism evidence="1 2">
    <name type="scientific">Mediterraneibacter gnavus</name>
    <name type="common">Ruminococcus gnavus</name>
    <dbReference type="NCBI Taxonomy" id="33038"/>
    <lineage>
        <taxon>Bacteria</taxon>
        <taxon>Bacillati</taxon>
        <taxon>Bacillota</taxon>
        <taxon>Clostridia</taxon>
        <taxon>Lachnospirales</taxon>
        <taxon>Lachnospiraceae</taxon>
        <taxon>Mediterraneibacter</taxon>
    </lineage>
</organism>
<accession>A0AAJ1B2Y8</accession>
<evidence type="ECO:0000313" key="2">
    <source>
        <dbReference type="Proteomes" id="UP001297422"/>
    </source>
</evidence>
<proteinExistence type="predicted"/>
<evidence type="ECO:0000313" key="1">
    <source>
        <dbReference type="EMBL" id="MCB5496051.1"/>
    </source>
</evidence>
<feature type="non-terminal residue" evidence="1">
    <location>
        <position position="1"/>
    </location>
</feature>
<comment type="caution">
    <text evidence="1">The sequence shown here is derived from an EMBL/GenBank/DDBJ whole genome shotgun (WGS) entry which is preliminary data.</text>
</comment>
<dbReference type="RefSeq" id="WP_226973573.1">
    <property type="nucleotide sequence ID" value="NZ_JAJBNC010000324.1"/>
</dbReference>